<name>A0ABZ0J6W7_9BURK</name>
<dbReference type="Gene3D" id="2.60.40.420">
    <property type="entry name" value="Cupredoxins - blue copper proteins"/>
    <property type="match status" value="1"/>
</dbReference>
<gene>
    <name evidence="7" type="ORF">P4826_06000</name>
</gene>
<dbReference type="RefSeq" id="WP_317702988.1">
    <property type="nucleotide sequence ID" value="NZ_CP136921.1"/>
</dbReference>
<evidence type="ECO:0000256" key="2">
    <source>
        <dbReference type="ARBA" id="ARBA00022448"/>
    </source>
</evidence>
<keyword evidence="3" id="KW-0574">Periplasm</keyword>
<dbReference type="EMBL" id="CP136921">
    <property type="protein sequence ID" value="WOO33623.1"/>
    <property type="molecule type" value="Genomic_DNA"/>
</dbReference>
<evidence type="ECO:0000313" key="8">
    <source>
        <dbReference type="Proteomes" id="UP001303211"/>
    </source>
</evidence>
<dbReference type="Proteomes" id="UP001303211">
    <property type="component" value="Chromosome"/>
</dbReference>
<dbReference type="InterPro" id="IPR002386">
    <property type="entry name" value="Amicyanin/Pseudoazurin"/>
</dbReference>
<feature type="chain" id="PRO_5047274477" evidence="5">
    <location>
        <begin position="33"/>
        <end position="119"/>
    </location>
</feature>
<dbReference type="InterPro" id="IPR028096">
    <property type="entry name" value="EfeO_Cupredoxin"/>
</dbReference>
<keyword evidence="5" id="KW-0732">Signal</keyword>
<evidence type="ECO:0000259" key="6">
    <source>
        <dbReference type="Pfam" id="PF13473"/>
    </source>
</evidence>
<dbReference type="PANTHER" id="PTHR36507:SF1">
    <property type="entry name" value="BLL1555 PROTEIN"/>
    <property type="match status" value="1"/>
</dbReference>
<dbReference type="InterPro" id="IPR008972">
    <property type="entry name" value="Cupredoxin"/>
</dbReference>
<evidence type="ECO:0000256" key="5">
    <source>
        <dbReference type="SAM" id="SignalP"/>
    </source>
</evidence>
<keyword evidence="8" id="KW-1185">Reference proteome</keyword>
<feature type="signal peptide" evidence="5">
    <location>
        <begin position="1"/>
        <end position="32"/>
    </location>
</feature>
<dbReference type="SUPFAM" id="SSF49503">
    <property type="entry name" value="Cupredoxins"/>
    <property type="match status" value="1"/>
</dbReference>
<proteinExistence type="predicted"/>
<evidence type="ECO:0000313" key="7">
    <source>
        <dbReference type="EMBL" id="WOO33623.1"/>
    </source>
</evidence>
<dbReference type="InterPro" id="IPR052721">
    <property type="entry name" value="ET_Amicyanin"/>
</dbReference>
<comment type="subcellular location">
    <subcellularLocation>
        <location evidence="1">Periplasm</location>
    </subcellularLocation>
</comment>
<feature type="domain" description="EfeO-type cupredoxin-like" evidence="6">
    <location>
        <begin position="16"/>
        <end position="114"/>
    </location>
</feature>
<reference evidence="7 8" key="1">
    <citation type="submission" date="2023-03" db="EMBL/GenBank/DDBJ databases">
        <title>Diaphorobacter basophil sp. nov., isolated from a sewage-treatment plant.</title>
        <authorList>
            <person name="Yang K."/>
        </authorList>
    </citation>
    <scope>NUCLEOTIDE SEQUENCE [LARGE SCALE GENOMIC DNA]</scope>
    <source>
        <strain evidence="7 8">Y-1</strain>
    </source>
</reference>
<sequence length="119" mass="13522">MRFSVSTTRRQVPSRAALAFFVVAAMPLSLSAHQTVDVIIQNYRFEPAEVRIRSGDTVRWTNQEKRTSHSVLFSAEQGGESERLFPQDVWQRRFEAPGRYPYSCGPHPEMKGVVEVVAP</sequence>
<keyword evidence="4" id="KW-0249">Electron transport</keyword>
<evidence type="ECO:0000256" key="3">
    <source>
        <dbReference type="ARBA" id="ARBA00022764"/>
    </source>
</evidence>
<accession>A0ABZ0J6W7</accession>
<dbReference type="PANTHER" id="PTHR36507">
    <property type="entry name" value="BLL1555 PROTEIN"/>
    <property type="match status" value="1"/>
</dbReference>
<evidence type="ECO:0000256" key="4">
    <source>
        <dbReference type="ARBA" id="ARBA00022982"/>
    </source>
</evidence>
<keyword evidence="2" id="KW-0813">Transport</keyword>
<dbReference type="Pfam" id="PF13473">
    <property type="entry name" value="Cupredoxin_1"/>
    <property type="match status" value="1"/>
</dbReference>
<protein>
    <submittedName>
        <fullName evidence="7">Cupredoxin domain-containing protein</fullName>
    </submittedName>
</protein>
<organism evidence="7 8">
    <name type="scientific">Diaphorobacter limosus</name>
    <dbReference type="NCBI Taxonomy" id="3036128"/>
    <lineage>
        <taxon>Bacteria</taxon>
        <taxon>Pseudomonadati</taxon>
        <taxon>Pseudomonadota</taxon>
        <taxon>Betaproteobacteria</taxon>
        <taxon>Burkholderiales</taxon>
        <taxon>Comamonadaceae</taxon>
        <taxon>Diaphorobacter</taxon>
    </lineage>
</organism>
<evidence type="ECO:0000256" key="1">
    <source>
        <dbReference type="ARBA" id="ARBA00004418"/>
    </source>
</evidence>
<dbReference type="PRINTS" id="PR00155">
    <property type="entry name" value="AMICYANIN"/>
</dbReference>